<evidence type="ECO:0000313" key="1">
    <source>
        <dbReference type="EMBL" id="BBO53981.1"/>
    </source>
</evidence>
<protein>
    <submittedName>
        <fullName evidence="1">Uncharacterized protein</fullName>
    </submittedName>
</protein>
<name>A0A5K7Y340_9VIRU</name>
<sequence>MLKKILYTTAAFHLLELLHSKDIIDKRFKIVCQTNLIFYLLYAYSTE</sequence>
<dbReference type="EMBL" id="LC506465">
    <property type="protein sequence ID" value="BBO53981.1"/>
    <property type="molecule type" value="Genomic_DNA"/>
</dbReference>
<proteinExistence type="predicted"/>
<accession>A0A5K7Y340</accession>
<reference evidence="1" key="1">
    <citation type="journal article" date="2020" name="Sci. Rep.">
        <title>A novel Asfarvirus-like virus identified as a potential cause of mass mortality of abalone.</title>
        <authorList>
            <person name="Matsuyama T."/>
            <person name="Takano T."/>
            <person name="Nishiki I."/>
            <person name="Fujiwara A."/>
            <person name="Kiryu I."/>
            <person name="Inada M."/>
            <person name="Sakai T."/>
            <person name="Terashima S."/>
            <person name="Matsuura Y."/>
            <person name="Isowa K."/>
            <person name="Nakayasu C."/>
        </authorList>
    </citation>
    <scope>NUCLEOTIDE SEQUENCE</scope>
</reference>
<organism evidence="1">
    <name type="scientific">Abalone asfa-like virus</name>
    <dbReference type="NCBI Taxonomy" id="2839893"/>
    <lineage>
        <taxon>Viruses</taxon>
        <taxon>Varidnaviria</taxon>
        <taxon>Bamfordvirae</taxon>
        <taxon>Nucleocytoviricota</taxon>
        <taxon>Pokkesviricetes</taxon>
        <taxon>Asfuvirales</taxon>
        <taxon>Asfarviridae</taxon>
    </lineage>
</organism>